<dbReference type="FunFam" id="1.20.5.170:FF:000020">
    <property type="entry name" value="BZIP transcription factor"/>
    <property type="match status" value="1"/>
</dbReference>
<evidence type="ECO:0000256" key="4">
    <source>
        <dbReference type="ARBA" id="ARBA00023163"/>
    </source>
</evidence>
<dbReference type="CDD" id="cd14702">
    <property type="entry name" value="bZIP_plant_GBF1"/>
    <property type="match status" value="1"/>
</dbReference>
<evidence type="ECO:0000256" key="1">
    <source>
        <dbReference type="ARBA" id="ARBA00004123"/>
    </source>
</evidence>
<keyword evidence="4" id="KW-0804">Transcription</keyword>
<comment type="caution">
    <text evidence="8">The sequence shown here is derived from an EMBL/GenBank/DDBJ whole genome shotgun (WGS) entry which is preliminary data.</text>
</comment>
<organism evidence="8 9">
    <name type="scientific">Tagetes erecta</name>
    <name type="common">African marigold</name>
    <dbReference type="NCBI Taxonomy" id="13708"/>
    <lineage>
        <taxon>Eukaryota</taxon>
        <taxon>Viridiplantae</taxon>
        <taxon>Streptophyta</taxon>
        <taxon>Embryophyta</taxon>
        <taxon>Tracheophyta</taxon>
        <taxon>Spermatophyta</taxon>
        <taxon>Magnoliopsida</taxon>
        <taxon>eudicotyledons</taxon>
        <taxon>Gunneridae</taxon>
        <taxon>Pentapetalae</taxon>
        <taxon>asterids</taxon>
        <taxon>campanulids</taxon>
        <taxon>Asterales</taxon>
        <taxon>Asteraceae</taxon>
        <taxon>Asteroideae</taxon>
        <taxon>Heliantheae alliance</taxon>
        <taxon>Tageteae</taxon>
        <taxon>Tagetes</taxon>
    </lineage>
</organism>
<dbReference type="Gene3D" id="1.20.5.170">
    <property type="match status" value="1"/>
</dbReference>
<evidence type="ECO:0000259" key="7">
    <source>
        <dbReference type="PROSITE" id="PS50217"/>
    </source>
</evidence>
<evidence type="ECO:0000256" key="3">
    <source>
        <dbReference type="ARBA" id="ARBA00023125"/>
    </source>
</evidence>
<evidence type="ECO:0000256" key="2">
    <source>
        <dbReference type="ARBA" id="ARBA00023015"/>
    </source>
</evidence>
<comment type="subcellular location">
    <subcellularLocation>
        <location evidence="1">Nucleus</location>
    </subcellularLocation>
</comment>
<dbReference type="PANTHER" id="PTHR45764">
    <property type="entry name" value="BZIP TRANSCRIPTION FACTOR 44"/>
    <property type="match status" value="1"/>
</dbReference>
<evidence type="ECO:0000256" key="5">
    <source>
        <dbReference type="ARBA" id="ARBA00023242"/>
    </source>
</evidence>
<dbReference type="InterPro" id="IPR045314">
    <property type="entry name" value="bZIP_plant_GBF1"/>
</dbReference>
<dbReference type="GO" id="GO:0005634">
    <property type="term" value="C:nucleus"/>
    <property type="evidence" value="ECO:0007669"/>
    <property type="project" value="UniProtKB-SubCell"/>
</dbReference>
<accession>A0AAD8K1F8</accession>
<dbReference type="Proteomes" id="UP001229421">
    <property type="component" value="Unassembled WGS sequence"/>
</dbReference>
<dbReference type="EMBL" id="JAUHHV010000008">
    <property type="protein sequence ID" value="KAK1414442.1"/>
    <property type="molecule type" value="Genomic_DNA"/>
</dbReference>
<dbReference type="PROSITE" id="PS50217">
    <property type="entry name" value="BZIP"/>
    <property type="match status" value="1"/>
</dbReference>
<dbReference type="SMART" id="SM00338">
    <property type="entry name" value="BRLZ"/>
    <property type="match status" value="1"/>
</dbReference>
<keyword evidence="3" id="KW-0238">DNA-binding</keyword>
<dbReference type="Pfam" id="PF00170">
    <property type="entry name" value="bZIP_1"/>
    <property type="match status" value="1"/>
</dbReference>
<keyword evidence="9" id="KW-1185">Reference proteome</keyword>
<name>A0AAD8K1F8_TARER</name>
<evidence type="ECO:0000256" key="6">
    <source>
        <dbReference type="SAM" id="MobiDB-lite"/>
    </source>
</evidence>
<proteinExistence type="predicted"/>
<reference evidence="8" key="1">
    <citation type="journal article" date="2023" name="bioRxiv">
        <title>Improved chromosome-level genome assembly for marigold (Tagetes erecta).</title>
        <authorList>
            <person name="Jiang F."/>
            <person name="Yuan L."/>
            <person name="Wang S."/>
            <person name="Wang H."/>
            <person name="Xu D."/>
            <person name="Wang A."/>
            <person name="Fan W."/>
        </authorList>
    </citation>
    <scope>NUCLEOTIDE SEQUENCE</scope>
    <source>
        <strain evidence="8">WSJ</strain>
        <tissue evidence="8">Leaf</tissue>
    </source>
</reference>
<dbReference type="GO" id="GO:0046982">
    <property type="term" value="F:protein heterodimerization activity"/>
    <property type="evidence" value="ECO:0007669"/>
    <property type="project" value="UniProtKB-ARBA"/>
</dbReference>
<dbReference type="InterPro" id="IPR004827">
    <property type="entry name" value="bZIP"/>
</dbReference>
<evidence type="ECO:0000313" key="8">
    <source>
        <dbReference type="EMBL" id="KAK1414442.1"/>
    </source>
</evidence>
<dbReference type="InterPro" id="IPR046347">
    <property type="entry name" value="bZIP_sf"/>
</dbReference>
<feature type="domain" description="BZIP" evidence="7">
    <location>
        <begin position="33"/>
        <end position="80"/>
    </location>
</feature>
<dbReference type="PROSITE" id="PS00036">
    <property type="entry name" value="BZIP_BASIC"/>
    <property type="match status" value="1"/>
</dbReference>
<keyword evidence="5" id="KW-0539">Nucleus</keyword>
<dbReference type="GO" id="GO:0000976">
    <property type="term" value="F:transcription cis-regulatory region binding"/>
    <property type="evidence" value="ECO:0007669"/>
    <property type="project" value="TreeGrafter"/>
</dbReference>
<sequence length="164" mass="18313">MASSSGTSGGTSSGVSYLVQSSGSEPDLQQLIDQRKEKRMISNRESARRSRQRKQKHLDDLATQVSQLKKKNDMMITDVNITTQGYMSVEMENRVLRAQAAELSRRLQSLNDIIDFMCLSVDDGCGFVEEQYVGTELVDEFMGNSVSCVYGNQPILASADMFMY</sequence>
<dbReference type="SUPFAM" id="SSF57959">
    <property type="entry name" value="Leucine zipper domain"/>
    <property type="match status" value="1"/>
</dbReference>
<dbReference type="PANTHER" id="PTHR45764:SF72">
    <property type="entry name" value="BASIC LEUCINE-ZIPPER 2-RELATED"/>
    <property type="match status" value="1"/>
</dbReference>
<dbReference type="AlphaFoldDB" id="A0AAD8K1F8"/>
<dbReference type="GO" id="GO:0003700">
    <property type="term" value="F:DNA-binding transcription factor activity"/>
    <property type="evidence" value="ECO:0007669"/>
    <property type="project" value="InterPro"/>
</dbReference>
<feature type="compositionally biased region" description="Basic and acidic residues" evidence="6">
    <location>
        <begin position="33"/>
        <end position="48"/>
    </location>
</feature>
<gene>
    <name evidence="8" type="ORF">QVD17_30186</name>
</gene>
<dbReference type="GO" id="GO:0045893">
    <property type="term" value="P:positive regulation of DNA-templated transcription"/>
    <property type="evidence" value="ECO:0007669"/>
    <property type="project" value="TreeGrafter"/>
</dbReference>
<evidence type="ECO:0000313" key="9">
    <source>
        <dbReference type="Proteomes" id="UP001229421"/>
    </source>
</evidence>
<feature type="region of interest" description="Disordered" evidence="6">
    <location>
        <begin position="1"/>
        <end position="60"/>
    </location>
</feature>
<protein>
    <recommendedName>
        <fullName evidence="7">BZIP domain-containing protein</fullName>
    </recommendedName>
</protein>
<keyword evidence="2" id="KW-0805">Transcription regulation</keyword>